<keyword evidence="1" id="KW-1133">Transmembrane helix</keyword>
<name>A0A482WPJ3_LAOST</name>
<evidence type="ECO:0000256" key="1">
    <source>
        <dbReference type="SAM" id="Phobius"/>
    </source>
</evidence>
<keyword evidence="3" id="KW-1185">Reference proteome</keyword>
<protein>
    <submittedName>
        <fullName evidence="2">Uncharacterized protein</fullName>
    </submittedName>
</protein>
<keyword evidence="1" id="KW-0812">Transmembrane</keyword>
<keyword evidence="1" id="KW-0472">Membrane</keyword>
<dbReference type="AlphaFoldDB" id="A0A482WPJ3"/>
<dbReference type="Proteomes" id="UP000291343">
    <property type="component" value="Unassembled WGS sequence"/>
</dbReference>
<reference evidence="2 3" key="1">
    <citation type="journal article" date="2017" name="Gigascience">
        <title>Genome sequence of the small brown planthopper, Laodelphax striatellus.</title>
        <authorList>
            <person name="Zhu J."/>
            <person name="Jiang F."/>
            <person name="Wang X."/>
            <person name="Yang P."/>
            <person name="Bao Y."/>
            <person name="Zhao W."/>
            <person name="Wang W."/>
            <person name="Lu H."/>
            <person name="Wang Q."/>
            <person name="Cui N."/>
            <person name="Li J."/>
            <person name="Chen X."/>
            <person name="Luo L."/>
            <person name="Yu J."/>
            <person name="Kang L."/>
            <person name="Cui F."/>
        </authorList>
    </citation>
    <scope>NUCLEOTIDE SEQUENCE [LARGE SCALE GENOMIC DNA]</scope>
    <source>
        <strain evidence="2">Lst14</strain>
    </source>
</reference>
<organism evidence="2 3">
    <name type="scientific">Laodelphax striatellus</name>
    <name type="common">Small brown planthopper</name>
    <name type="synonym">Delphax striatella</name>
    <dbReference type="NCBI Taxonomy" id="195883"/>
    <lineage>
        <taxon>Eukaryota</taxon>
        <taxon>Metazoa</taxon>
        <taxon>Ecdysozoa</taxon>
        <taxon>Arthropoda</taxon>
        <taxon>Hexapoda</taxon>
        <taxon>Insecta</taxon>
        <taxon>Pterygota</taxon>
        <taxon>Neoptera</taxon>
        <taxon>Paraneoptera</taxon>
        <taxon>Hemiptera</taxon>
        <taxon>Auchenorrhyncha</taxon>
        <taxon>Fulgoroidea</taxon>
        <taxon>Delphacidae</taxon>
        <taxon>Criomorphinae</taxon>
        <taxon>Laodelphax</taxon>
    </lineage>
</organism>
<sequence>MFPCDMRAAHDGLFNVAVADHTSHGRAKIETSVQHKHARVTERYKDEYGLFSVLSTVLYYLNVLVPSLVYSDAWVMSFPMVTV</sequence>
<dbReference type="InParanoid" id="A0A482WPJ3"/>
<dbReference type="EMBL" id="QKKF02029963">
    <property type="protein sequence ID" value="RZF34940.1"/>
    <property type="molecule type" value="Genomic_DNA"/>
</dbReference>
<accession>A0A482WPJ3</accession>
<evidence type="ECO:0000313" key="2">
    <source>
        <dbReference type="EMBL" id="RZF34940.1"/>
    </source>
</evidence>
<proteinExistence type="predicted"/>
<evidence type="ECO:0000313" key="3">
    <source>
        <dbReference type="Proteomes" id="UP000291343"/>
    </source>
</evidence>
<gene>
    <name evidence="2" type="ORF">LSTR_LSTR017387</name>
</gene>
<feature type="transmembrane region" description="Helical" evidence="1">
    <location>
        <begin position="48"/>
        <end position="70"/>
    </location>
</feature>
<comment type="caution">
    <text evidence="2">The sequence shown here is derived from an EMBL/GenBank/DDBJ whole genome shotgun (WGS) entry which is preliminary data.</text>
</comment>